<dbReference type="PROSITE" id="PS50977">
    <property type="entry name" value="HTH_TETR_2"/>
    <property type="match status" value="1"/>
</dbReference>
<dbReference type="PANTHER" id="PTHR30055">
    <property type="entry name" value="HTH-TYPE TRANSCRIPTIONAL REGULATOR RUTR"/>
    <property type="match status" value="1"/>
</dbReference>
<dbReference type="PANTHER" id="PTHR30055:SF187">
    <property type="entry name" value="TRANSCRIPTIONAL REGULATORY PROTEIN"/>
    <property type="match status" value="1"/>
</dbReference>
<dbReference type="GO" id="GO:0003700">
    <property type="term" value="F:DNA-binding transcription factor activity"/>
    <property type="evidence" value="ECO:0007669"/>
    <property type="project" value="TreeGrafter"/>
</dbReference>
<gene>
    <name evidence="4" type="ORF">F5544_20550</name>
</gene>
<keyword evidence="1 2" id="KW-0238">DNA-binding</keyword>
<feature type="domain" description="HTH tetR-type" evidence="3">
    <location>
        <begin position="8"/>
        <end position="68"/>
    </location>
</feature>
<evidence type="ECO:0000313" key="4">
    <source>
        <dbReference type="EMBL" id="QIS11974.1"/>
    </source>
</evidence>
<dbReference type="EMBL" id="CP046172">
    <property type="protein sequence ID" value="QIS11974.1"/>
    <property type="molecule type" value="Genomic_DNA"/>
</dbReference>
<dbReference type="RefSeq" id="WP_167474722.1">
    <property type="nucleotide sequence ID" value="NZ_CP046172.1"/>
</dbReference>
<accession>A0A6G9YFL7</accession>
<dbReference type="Gene3D" id="1.10.357.10">
    <property type="entry name" value="Tetracycline Repressor, domain 2"/>
    <property type="match status" value="1"/>
</dbReference>
<keyword evidence="5" id="KW-1185">Reference proteome</keyword>
<evidence type="ECO:0000313" key="5">
    <source>
        <dbReference type="Proteomes" id="UP000503540"/>
    </source>
</evidence>
<dbReference type="KEGG" id="nah:F5544_20550"/>
<proteinExistence type="predicted"/>
<dbReference type="InterPro" id="IPR050109">
    <property type="entry name" value="HTH-type_TetR-like_transc_reg"/>
</dbReference>
<evidence type="ECO:0000259" key="3">
    <source>
        <dbReference type="PROSITE" id="PS50977"/>
    </source>
</evidence>
<name>A0A6G9YFL7_9NOCA</name>
<dbReference type="SUPFAM" id="SSF46689">
    <property type="entry name" value="Homeodomain-like"/>
    <property type="match status" value="1"/>
</dbReference>
<sequence length="204" mass="21771">MRRAEITEKNRKALIDAAIADIAEHGYQAARLGALAEHAGLTTGAVYSIFGSKRALLVAATRQLVTEFHATLEPLADPALSLTEVLRGYAAAMLGHTGTSRARKRFTFELESLTAALRDDELRAELESQSPQAIPALTRLLTDRVIDSGATPTDAHTTPEQAARLAAAVQALLSGFAQHCIVTRSEIDHDYAAESAVALTALID</sequence>
<dbReference type="Pfam" id="PF00440">
    <property type="entry name" value="TetR_N"/>
    <property type="match status" value="1"/>
</dbReference>
<feature type="DNA-binding region" description="H-T-H motif" evidence="2">
    <location>
        <begin position="31"/>
        <end position="50"/>
    </location>
</feature>
<reference evidence="4 5" key="1">
    <citation type="journal article" date="2019" name="ACS Chem. Biol.">
        <title>Identification and Mobilization of a Cryptic Antibiotic Biosynthesis Gene Locus from a Human-Pathogenic Nocardia Isolate.</title>
        <authorList>
            <person name="Herisse M."/>
            <person name="Ishida K."/>
            <person name="Porter J.L."/>
            <person name="Howden B."/>
            <person name="Hertweck C."/>
            <person name="Stinear T.P."/>
            <person name="Pidot S.J."/>
        </authorList>
    </citation>
    <scope>NUCLEOTIDE SEQUENCE [LARGE SCALE GENOMIC DNA]</scope>
    <source>
        <strain evidence="4 5">AUSMDU00012717</strain>
    </source>
</reference>
<organism evidence="4 5">
    <name type="scientific">Nocardia arthritidis</name>
    <dbReference type="NCBI Taxonomy" id="228602"/>
    <lineage>
        <taxon>Bacteria</taxon>
        <taxon>Bacillati</taxon>
        <taxon>Actinomycetota</taxon>
        <taxon>Actinomycetes</taxon>
        <taxon>Mycobacteriales</taxon>
        <taxon>Nocardiaceae</taxon>
        <taxon>Nocardia</taxon>
    </lineage>
</organism>
<dbReference type="PRINTS" id="PR00455">
    <property type="entry name" value="HTHTETR"/>
</dbReference>
<evidence type="ECO:0000256" key="2">
    <source>
        <dbReference type="PROSITE-ProRule" id="PRU00335"/>
    </source>
</evidence>
<dbReference type="Proteomes" id="UP000503540">
    <property type="component" value="Chromosome"/>
</dbReference>
<dbReference type="InterPro" id="IPR009057">
    <property type="entry name" value="Homeodomain-like_sf"/>
</dbReference>
<evidence type="ECO:0000256" key="1">
    <source>
        <dbReference type="ARBA" id="ARBA00023125"/>
    </source>
</evidence>
<dbReference type="InterPro" id="IPR001647">
    <property type="entry name" value="HTH_TetR"/>
</dbReference>
<dbReference type="AlphaFoldDB" id="A0A6G9YFL7"/>
<protein>
    <submittedName>
        <fullName evidence="4">TetR family transcriptional regulator</fullName>
    </submittedName>
</protein>
<dbReference type="GO" id="GO:0000976">
    <property type="term" value="F:transcription cis-regulatory region binding"/>
    <property type="evidence" value="ECO:0007669"/>
    <property type="project" value="TreeGrafter"/>
</dbReference>